<keyword evidence="3" id="KW-1185">Reference proteome</keyword>
<dbReference type="EMBL" id="JBEUOH010000014">
    <property type="protein sequence ID" value="KAL0879538.1"/>
    <property type="molecule type" value="Genomic_DNA"/>
</dbReference>
<evidence type="ECO:0000313" key="2">
    <source>
        <dbReference type="EMBL" id="KAL0879538.1"/>
    </source>
</evidence>
<name>A0ABR3HSK3_LOXSC</name>
<accession>A0ABR3HSK3</accession>
<reference evidence="2 3" key="1">
    <citation type="submission" date="2024-06" db="EMBL/GenBank/DDBJ databases">
        <title>A chromosome-level genome assembly of beet webworm, Loxostege sticticalis.</title>
        <authorList>
            <person name="Zhang Y."/>
        </authorList>
    </citation>
    <scope>NUCLEOTIDE SEQUENCE [LARGE SCALE GENOMIC DNA]</scope>
    <source>
        <strain evidence="2">AQ026</strain>
        <tissue evidence="2">Whole body</tissue>
    </source>
</reference>
<dbReference type="Proteomes" id="UP001549920">
    <property type="component" value="Unassembled WGS sequence"/>
</dbReference>
<evidence type="ECO:0000313" key="3">
    <source>
        <dbReference type="Proteomes" id="UP001549920"/>
    </source>
</evidence>
<comment type="caution">
    <text evidence="2">The sequence shown here is derived from an EMBL/GenBank/DDBJ whole genome shotgun (WGS) entry which is preliminary data.</text>
</comment>
<feature type="signal peptide" evidence="1">
    <location>
        <begin position="1"/>
        <end position="21"/>
    </location>
</feature>
<keyword evidence="1" id="KW-0732">Signal</keyword>
<evidence type="ECO:0000256" key="1">
    <source>
        <dbReference type="SAM" id="SignalP"/>
    </source>
</evidence>
<gene>
    <name evidence="2" type="ORF">ABMA27_003276</name>
</gene>
<protein>
    <submittedName>
        <fullName evidence="2">Uncharacterized protein</fullName>
    </submittedName>
</protein>
<sequence>MRSEFLLLFFIGVCCAYGVGAQKDDWKVDQSYNNGKYNQDGNEYKDDKEYKYGGDDKWYEEEESWKSGNKDRDQMKRGDKDPDIYYPCDFEDDIDCVRHYFASSGQCKEVHNYANKPVYRDRLVAYVPGLNLTAILVKSRLTFVGDKIIRFYINKKTQNLVMAVDFKSINVDTIRTTFIYQRRGQEPFKLADYTNGTFTVTLTAVIPIQKGIDFKESRVTAYISSIEQVEIGPKVLTSTEPVAVKTNAAIYADLPKAVLEYYLTEGPSSYFAYLQKYICDFDRESNRGDRDRDDDRDIYYDKATWETGNKDRDQMKRGDKDPDIYYPCDFEDDIDCVRHFFASSGQCKEVHNYGNKPVYRTRLVAYLPGFNLTIVNNKSRLKYIRKGSPDFSNINKKTENLVMAVDYEGINIDTKFSTFIYQRRGQEPIRRTDFTNGTYPVTLTAVIPLKKGINFKESRVTAFFASLPENFKVGPRVLASTDPVVLQVNAAFLANLSQALLESSLTEAPSLYFGYLQKYICDFGIPISSRMKKLVSDSLIFF</sequence>
<organism evidence="2 3">
    <name type="scientific">Loxostege sticticalis</name>
    <name type="common">Beet webworm moth</name>
    <dbReference type="NCBI Taxonomy" id="481309"/>
    <lineage>
        <taxon>Eukaryota</taxon>
        <taxon>Metazoa</taxon>
        <taxon>Ecdysozoa</taxon>
        <taxon>Arthropoda</taxon>
        <taxon>Hexapoda</taxon>
        <taxon>Insecta</taxon>
        <taxon>Pterygota</taxon>
        <taxon>Neoptera</taxon>
        <taxon>Endopterygota</taxon>
        <taxon>Lepidoptera</taxon>
        <taxon>Glossata</taxon>
        <taxon>Ditrysia</taxon>
        <taxon>Pyraloidea</taxon>
        <taxon>Crambidae</taxon>
        <taxon>Pyraustinae</taxon>
        <taxon>Loxostege</taxon>
    </lineage>
</organism>
<feature type="chain" id="PRO_5046265447" evidence="1">
    <location>
        <begin position="22"/>
        <end position="542"/>
    </location>
</feature>
<proteinExistence type="predicted"/>